<dbReference type="GO" id="GO:0046872">
    <property type="term" value="F:metal ion binding"/>
    <property type="evidence" value="ECO:0007669"/>
    <property type="project" value="UniProtKB-KW"/>
</dbReference>
<dbReference type="CDD" id="cd01314">
    <property type="entry name" value="D-HYD"/>
    <property type="match status" value="1"/>
</dbReference>
<dbReference type="SUPFAM" id="SSF51556">
    <property type="entry name" value="Metallo-dependent hydrolases"/>
    <property type="match status" value="1"/>
</dbReference>
<evidence type="ECO:0000259" key="6">
    <source>
        <dbReference type="Pfam" id="PF01979"/>
    </source>
</evidence>
<evidence type="ECO:0000313" key="8">
    <source>
        <dbReference type="Proteomes" id="UP000474159"/>
    </source>
</evidence>
<evidence type="ECO:0000313" key="7">
    <source>
        <dbReference type="EMBL" id="KAB1077921.1"/>
    </source>
</evidence>
<gene>
    <name evidence="7" type="primary">hydA</name>
    <name evidence="7" type="ORF">F6X53_17130</name>
</gene>
<dbReference type="Pfam" id="PF01979">
    <property type="entry name" value="Amidohydro_1"/>
    <property type="match status" value="1"/>
</dbReference>
<evidence type="ECO:0000256" key="2">
    <source>
        <dbReference type="ARBA" id="ARBA00008829"/>
    </source>
</evidence>
<dbReference type="InterPro" id="IPR011059">
    <property type="entry name" value="Metal-dep_hydrolase_composite"/>
</dbReference>
<evidence type="ECO:0000256" key="5">
    <source>
        <dbReference type="PIRSR" id="PIRSR611778-50"/>
    </source>
</evidence>
<dbReference type="InterPro" id="IPR006680">
    <property type="entry name" value="Amidohydro-rel"/>
</dbReference>
<dbReference type="EC" id="3.5.2.2" evidence="7"/>
<dbReference type="OrthoDB" id="9775759at2"/>
<dbReference type="Gene3D" id="3.20.20.140">
    <property type="entry name" value="Metal-dependent hydrolases"/>
    <property type="match status" value="1"/>
</dbReference>
<comment type="caution">
    <text evidence="7">The sequence shown here is derived from an EMBL/GenBank/DDBJ whole genome shotgun (WGS) entry which is preliminary data.</text>
</comment>
<dbReference type="PANTHER" id="PTHR11647:SF1">
    <property type="entry name" value="COLLAPSIN RESPONSE MEDIATOR PROTEIN"/>
    <property type="match status" value="1"/>
</dbReference>
<dbReference type="RefSeq" id="WP_151001406.1">
    <property type="nucleotide sequence ID" value="NZ_BPQY01000120.1"/>
</dbReference>
<dbReference type="PANTHER" id="PTHR11647">
    <property type="entry name" value="HYDRANTOINASE/DIHYDROPYRIMIDINASE FAMILY MEMBER"/>
    <property type="match status" value="1"/>
</dbReference>
<dbReference type="InterPro" id="IPR050378">
    <property type="entry name" value="Metallo-dep_Hydrolases_sf"/>
</dbReference>
<reference evidence="7 8" key="1">
    <citation type="submission" date="2019-09" db="EMBL/GenBank/DDBJ databases">
        <title>YIM 48816 draft genome.</title>
        <authorList>
            <person name="Jiang L."/>
        </authorList>
    </citation>
    <scope>NUCLEOTIDE SEQUENCE [LARGE SCALE GENOMIC DNA]</scope>
    <source>
        <strain evidence="7 8">YIM 48816</strain>
    </source>
</reference>
<dbReference type="InterPro" id="IPR032466">
    <property type="entry name" value="Metal_Hydrolase"/>
</dbReference>
<dbReference type="GO" id="GO:0004157">
    <property type="term" value="F:dihydropyrimidinase activity"/>
    <property type="evidence" value="ECO:0007669"/>
    <property type="project" value="UniProtKB-EC"/>
</dbReference>
<dbReference type="Proteomes" id="UP000474159">
    <property type="component" value="Unassembled WGS sequence"/>
</dbReference>
<comment type="PTM">
    <text evidence="5">Carbamylation allows a single lysine to coordinate two divalent metal cations.</text>
</comment>
<dbReference type="NCBIfam" id="TIGR02033">
    <property type="entry name" value="D-hydantoinase"/>
    <property type="match status" value="1"/>
</dbReference>
<protein>
    <submittedName>
        <fullName evidence="7">Dihydropyrimidinase</fullName>
        <ecNumber evidence="7">3.5.2.2</ecNumber>
    </submittedName>
</protein>
<proteinExistence type="inferred from homology"/>
<name>A0A6L3SWC2_9HYPH</name>
<feature type="modified residue" description="N6-carboxylysine" evidence="5">
    <location>
        <position position="153"/>
    </location>
</feature>
<evidence type="ECO:0000256" key="4">
    <source>
        <dbReference type="ARBA" id="ARBA00022801"/>
    </source>
</evidence>
<dbReference type="AlphaFoldDB" id="A0A6L3SWC2"/>
<dbReference type="GO" id="GO:0005829">
    <property type="term" value="C:cytosol"/>
    <property type="evidence" value="ECO:0007669"/>
    <property type="project" value="TreeGrafter"/>
</dbReference>
<keyword evidence="3" id="KW-0479">Metal-binding</keyword>
<feature type="domain" description="Amidohydrolase-related" evidence="6">
    <location>
        <begin position="52"/>
        <end position="443"/>
    </location>
</feature>
<dbReference type="EMBL" id="VZZK01000017">
    <property type="protein sequence ID" value="KAB1077921.1"/>
    <property type="molecule type" value="Genomic_DNA"/>
</dbReference>
<evidence type="ECO:0000256" key="1">
    <source>
        <dbReference type="ARBA" id="ARBA00001947"/>
    </source>
</evidence>
<accession>A0A6L3SWC2</accession>
<dbReference type="FunFam" id="3.20.20.140:FF:000037">
    <property type="entry name" value="Dihydropyrimidinase"/>
    <property type="match status" value="1"/>
</dbReference>
<comment type="cofactor">
    <cofactor evidence="1">
        <name>Zn(2+)</name>
        <dbReference type="ChEBI" id="CHEBI:29105"/>
    </cofactor>
</comment>
<dbReference type="InterPro" id="IPR011778">
    <property type="entry name" value="Hydantoinase/dihydroPyrase"/>
</dbReference>
<sequence>MTELDLAIRGGTVVTAADSVRADIGIRDGRIVAIADRLEGAAREIDATGLLALPGGIDSHVHIAQAAGTGIVMADDFASATAAAAAGGNTLVMPFALQARGTSLREAVQAYRGLAEGRCYVDVAMHMIVSDASPGVLGQELPSLVKDGYTSFKVFMTYDDLVLSDRELLQVFDVARREGALVMVHCEGYDAIRFLTERLEREGRTAPYYHAVSRPEIVEREAAHRAISHAELVDVPIMIVHVSGREAMEQVRWAQARGLKVYAETCPQYITLTAEDLRDAGVEMSGAKYVCSPPPREAESHAAIWEGLVQGVFQTFSSDHCPFRYDDPAGKLTPRGRTSFRWVPNGIPGIETRLPILFSEGVSKGRISLQRFVELSSTNHARIYGLTRKGSIAVGYDADIALWDPTRRETIRQEILHHGADYTPWEGFEVVGWPVTTILRGEVIAEAGRVVGTPGQGRILDRQPR</sequence>
<dbReference type="SUPFAM" id="SSF51338">
    <property type="entry name" value="Composite domain of metallo-dependent hydrolases"/>
    <property type="match status" value="1"/>
</dbReference>
<dbReference type="Gene3D" id="2.30.40.10">
    <property type="entry name" value="Urease, subunit C, domain 1"/>
    <property type="match status" value="1"/>
</dbReference>
<comment type="similarity">
    <text evidence="2">Belongs to the metallo-dependent hydrolases superfamily. Hydantoinase/dihydropyrimidinase family.</text>
</comment>
<organism evidence="7 8">
    <name type="scientific">Methylobacterium soli</name>
    <dbReference type="NCBI Taxonomy" id="553447"/>
    <lineage>
        <taxon>Bacteria</taxon>
        <taxon>Pseudomonadati</taxon>
        <taxon>Pseudomonadota</taxon>
        <taxon>Alphaproteobacteria</taxon>
        <taxon>Hyphomicrobiales</taxon>
        <taxon>Methylobacteriaceae</taxon>
        <taxon>Methylobacterium</taxon>
    </lineage>
</organism>
<evidence type="ECO:0000256" key="3">
    <source>
        <dbReference type="ARBA" id="ARBA00022723"/>
    </source>
</evidence>
<dbReference type="NCBIfam" id="NF009941">
    <property type="entry name" value="PRK13404.1"/>
    <property type="match status" value="1"/>
</dbReference>
<keyword evidence="8" id="KW-1185">Reference proteome</keyword>
<keyword evidence="4 7" id="KW-0378">Hydrolase</keyword>